<proteinExistence type="predicted"/>
<accession>A0A5K3F7Y1</accession>
<dbReference type="WBParaSite" id="MCU_006174-RA">
    <property type="protein sequence ID" value="MCU_006174-RA"/>
    <property type="gene ID" value="MCU_006174"/>
</dbReference>
<name>A0A5K3F7Y1_MESCO</name>
<organism evidence="2">
    <name type="scientific">Mesocestoides corti</name>
    <name type="common">Flatworm</name>
    <dbReference type="NCBI Taxonomy" id="53468"/>
    <lineage>
        <taxon>Eukaryota</taxon>
        <taxon>Metazoa</taxon>
        <taxon>Spiralia</taxon>
        <taxon>Lophotrochozoa</taxon>
        <taxon>Platyhelminthes</taxon>
        <taxon>Cestoda</taxon>
        <taxon>Eucestoda</taxon>
        <taxon>Cyclophyllidea</taxon>
        <taxon>Mesocestoididae</taxon>
        <taxon>Mesocestoides</taxon>
    </lineage>
</organism>
<reference evidence="2" key="1">
    <citation type="submission" date="2019-11" db="UniProtKB">
        <authorList>
            <consortium name="WormBaseParasite"/>
        </authorList>
    </citation>
    <scope>IDENTIFICATION</scope>
</reference>
<protein>
    <submittedName>
        <fullName evidence="2">Uncharacterized protein</fullName>
    </submittedName>
</protein>
<evidence type="ECO:0000313" key="2">
    <source>
        <dbReference type="WBParaSite" id="MCU_006174-RA"/>
    </source>
</evidence>
<evidence type="ECO:0000256" key="1">
    <source>
        <dbReference type="SAM" id="MobiDB-lite"/>
    </source>
</evidence>
<sequence length="110" mass="12080">MTAVTTSAGIQESLPLLSIKDKGLEFDLRYSNACDATNVEYPSPNRKKTGTTEDALLTNQKPEPRVRRLPSESTTLATPMIIYCTSVVSFSGWLPVLLACHWNAEGHRIG</sequence>
<feature type="region of interest" description="Disordered" evidence="1">
    <location>
        <begin position="39"/>
        <end position="71"/>
    </location>
</feature>
<dbReference type="AlphaFoldDB" id="A0A5K3F7Y1"/>